<accession>A0ABV5KWP0</accession>
<dbReference type="Proteomes" id="UP001589747">
    <property type="component" value="Unassembled WGS sequence"/>
</dbReference>
<comment type="caution">
    <text evidence="1">The sequence shown here is derived from an EMBL/GenBank/DDBJ whole genome shotgun (WGS) entry which is preliminary data.</text>
</comment>
<evidence type="ECO:0000313" key="1">
    <source>
        <dbReference type="EMBL" id="MFB9329635.1"/>
    </source>
</evidence>
<sequence length="127" mass="14238">MKFTQKNGAAAGTFLPFLVGDEEITLTSVLLPDTSPGDRIVLKMEIAWDKPPHWDTGELEVILRRDAPSGPLIYWTLESCFLKARYVESETVQAQGGTQLFYLSVRSKEQRARIIGPYSLQGTVYDT</sequence>
<dbReference type="RefSeq" id="WP_377500076.1">
    <property type="nucleotide sequence ID" value="NZ_JBHMDO010000044.1"/>
</dbReference>
<keyword evidence="2" id="KW-1185">Reference proteome</keyword>
<protein>
    <submittedName>
        <fullName evidence="1">Uncharacterized protein</fullName>
    </submittedName>
</protein>
<reference evidence="1 2" key="1">
    <citation type="submission" date="2024-09" db="EMBL/GenBank/DDBJ databases">
        <authorList>
            <person name="Sun Q."/>
            <person name="Mori K."/>
        </authorList>
    </citation>
    <scope>NUCLEOTIDE SEQUENCE [LARGE SCALE GENOMIC DNA]</scope>
    <source>
        <strain evidence="1 2">TISTR 2452</strain>
    </source>
</reference>
<proteinExistence type="predicted"/>
<dbReference type="EMBL" id="JBHMDO010000044">
    <property type="protein sequence ID" value="MFB9329635.1"/>
    <property type="molecule type" value="Genomic_DNA"/>
</dbReference>
<evidence type="ECO:0000313" key="2">
    <source>
        <dbReference type="Proteomes" id="UP001589747"/>
    </source>
</evidence>
<gene>
    <name evidence="1" type="ORF">ACFFSY_27170</name>
</gene>
<name>A0ABV5KWP0_9BACL</name>
<organism evidence="1 2">
    <name type="scientific">Paenibacillus aurantiacus</name>
    <dbReference type="NCBI Taxonomy" id="1936118"/>
    <lineage>
        <taxon>Bacteria</taxon>
        <taxon>Bacillati</taxon>
        <taxon>Bacillota</taxon>
        <taxon>Bacilli</taxon>
        <taxon>Bacillales</taxon>
        <taxon>Paenibacillaceae</taxon>
        <taxon>Paenibacillus</taxon>
    </lineage>
</organism>